<dbReference type="EMBL" id="JAHYIQ010000031">
    <property type="protein sequence ID" value="KAK1120525.1"/>
    <property type="molecule type" value="Genomic_DNA"/>
</dbReference>
<accession>A0AA40FK06</accession>
<comment type="caution">
    <text evidence="2">The sequence shown here is derived from an EMBL/GenBank/DDBJ whole genome shotgun (WGS) entry which is preliminary data.</text>
</comment>
<dbReference type="AlphaFoldDB" id="A0AA40FK06"/>
<evidence type="ECO:0000256" key="1">
    <source>
        <dbReference type="SAM" id="MobiDB-lite"/>
    </source>
</evidence>
<dbReference type="Proteomes" id="UP001177670">
    <property type="component" value="Unassembled WGS sequence"/>
</dbReference>
<organism evidence="2 3">
    <name type="scientific">Melipona bicolor</name>
    <dbReference type="NCBI Taxonomy" id="60889"/>
    <lineage>
        <taxon>Eukaryota</taxon>
        <taxon>Metazoa</taxon>
        <taxon>Ecdysozoa</taxon>
        <taxon>Arthropoda</taxon>
        <taxon>Hexapoda</taxon>
        <taxon>Insecta</taxon>
        <taxon>Pterygota</taxon>
        <taxon>Neoptera</taxon>
        <taxon>Endopterygota</taxon>
        <taxon>Hymenoptera</taxon>
        <taxon>Apocrita</taxon>
        <taxon>Aculeata</taxon>
        <taxon>Apoidea</taxon>
        <taxon>Anthophila</taxon>
        <taxon>Apidae</taxon>
        <taxon>Melipona</taxon>
    </lineage>
</organism>
<name>A0AA40FK06_9HYME</name>
<gene>
    <name evidence="2" type="ORF">K0M31_012504</name>
</gene>
<feature type="region of interest" description="Disordered" evidence="1">
    <location>
        <begin position="99"/>
        <end position="120"/>
    </location>
</feature>
<keyword evidence="3" id="KW-1185">Reference proteome</keyword>
<reference evidence="2" key="1">
    <citation type="submission" date="2021-10" db="EMBL/GenBank/DDBJ databases">
        <title>Melipona bicolor Genome sequencing and assembly.</title>
        <authorList>
            <person name="Araujo N.S."/>
            <person name="Arias M.C."/>
        </authorList>
    </citation>
    <scope>NUCLEOTIDE SEQUENCE</scope>
    <source>
        <strain evidence="2">USP_2M_L1-L4_2017</strain>
        <tissue evidence="2">Whole body</tissue>
    </source>
</reference>
<evidence type="ECO:0000313" key="3">
    <source>
        <dbReference type="Proteomes" id="UP001177670"/>
    </source>
</evidence>
<sequence>MTLMAAETSSSKGTCQWILAATRPGRDVGRENGEGCFARYINLILWILDRWWEEKDGWLGGGWRLVSSSLNIHRKEGIEIGDVSSEGLRRRDAALVRVSRETEKGSEKEREEQDGQKVRGSRWKRWTLTLEPH</sequence>
<protein>
    <submittedName>
        <fullName evidence="2">Uncharacterized protein</fullName>
    </submittedName>
</protein>
<proteinExistence type="predicted"/>
<evidence type="ECO:0000313" key="2">
    <source>
        <dbReference type="EMBL" id="KAK1120525.1"/>
    </source>
</evidence>
<feature type="compositionally biased region" description="Basic and acidic residues" evidence="1">
    <location>
        <begin position="99"/>
        <end position="117"/>
    </location>
</feature>